<keyword evidence="1" id="KW-0472">Membrane</keyword>
<keyword evidence="3" id="KW-1185">Reference proteome</keyword>
<dbReference type="Proteomes" id="UP001175001">
    <property type="component" value="Unassembled WGS sequence"/>
</dbReference>
<reference evidence="2" key="1">
    <citation type="submission" date="2023-06" db="EMBL/GenBank/DDBJ databases">
        <title>Multi-omics analyses reveal the molecular pathogenesis toolkit of Lasiodiplodia hormozganensis, a cross-kingdom pathogen.</title>
        <authorList>
            <person name="Felix C."/>
            <person name="Meneses R."/>
            <person name="Goncalves M.F.M."/>
            <person name="Tilleman L."/>
            <person name="Duarte A.S."/>
            <person name="Jorrin-Novo J.V."/>
            <person name="Van De Peer Y."/>
            <person name="Deforce D."/>
            <person name="Van Nieuwerburgh F."/>
            <person name="Esteves A.C."/>
            <person name="Alves A."/>
        </authorList>
    </citation>
    <scope>NUCLEOTIDE SEQUENCE</scope>
    <source>
        <strain evidence="2">CBS 339.90</strain>
    </source>
</reference>
<dbReference type="AlphaFoldDB" id="A0AA40CIC3"/>
<protein>
    <submittedName>
        <fullName evidence="2">Uncharacterized protein</fullName>
    </submittedName>
</protein>
<sequence>MRELFAWLAIDASFAKNTLGRPDYWAPLSRAAIDDSGDLRGFEFSCQHPRWHLTIQGSPLAVYMNYMRTRNLIVYILAHKEKDTTIDTLKRLMQLSFDRPQMIRSLLDDPFHIHLVVSNLSFEASKRHVEKFRRFMHNKMEQVHDHLEGVIKTDRSKLASLTAGLQVISQNADSHIANAEVAIMCAEGICAAHKRLHTTLLHLPPTRAYEATADVAEYILASLRKQKMWFINYKSRKDGAMNLVYNLVTQNDAENNLLIARDMRRDSASMSAIAALTMVFLPGTFTATIIDAGIFHDAFCDNDDGDSSTACVSGVWWLWLALTVPLTLLVIASWRIYHASTMIKRREGVVRQGKKAGYRTLLPGWGKQNVSPRKMSILDGSQKVTADRGAEVGV</sequence>
<accession>A0AA40CIC3</accession>
<evidence type="ECO:0000313" key="3">
    <source>
        <dbReference type="Proteomes" id="UP001175001"/>
    </source>
</evidence>
<feature type="transmembrane region" description="Helical" evidence="1">
    <location>
        <begin position="273"/>
        <end position="296"/>
    </location>
</feature>
<feature type="transmembrane region" description="Helical" evidence="1">
    <location>
        <begin position="316"/>
        <end position="337"/>
    </location>
</feature>
<evidence type="ECO:0000313" key="2">
    <source>
        <dbReference type="EMBL" id="KAK0638284.1"/>
    </source>
</evidence>
<organism evidence="2 3">
    <name type="scientific">Lasiodiplodia hormozganensis</name>
    <dbReference type="NCBI Taxonomy" id="869390"/>
    <lineage>
        <taxon>Eukaryota</taxon>
        <taxon>Fungi</taxon>
        <taxon>Dikarya</taxon>
        <taxon>Ascomycota</taxon>
        <taxon>Pezizomycotina</taxon>
        <taxon>Dothideomycetes</taxon>
        <taxon>Dothideomycetes incertae sedis</taxon>
        <taxon>Botryosphaeriales</taxon>
        <taxon>Botryosphaeriaceae</taxon>
        <taxon>Lasiodiplodia</taxon>
    </lineage>
</organism>
<evidence type="ECO:0000256" key="1">
    <source>
        <dbReference type="SAM" id="Phobius"/>
    </source>
</evidence>
<keyword evidence="1" id="KW-0812">Transmembrane</keyword>
<gene>
    <name evidence="2" type="ORF">DIS24_g9968</name>
</gene>
<keyword evidence="1" id="KW-1133">Transmembrane helix</keyword>
<proteinExistence type="predicted"/>
<dbReference type="EMBL" id="JAUJDW010000097">
    <property type="protein sequence ID" value="KAK0638284.1"/>
    <property type="molecule type" value="Genomic_DNA"/>
</dbReference>
<name>A0AA40CIC3_9PEZI</name>
<comment type="caution">
    <text evidence="2">The sequence shown here is derived from an EMBL/GenBank/DDBJ whole genome shotgun (WGS) entry which is preliminary data.</text>
</comment>